<dbReference type="CDD" id="cd06225">
    <property type="entry name" value="HAMP"/>
    <property type="match status" value="1"/>
</dbReference>
<dbReference type="PRINTS" id="PR00260">
    <property type="entry name" value="CHEMTRNSDUCR"/>
</dbReference>
<dbReference type="Gene3D" id="6.10.340.10">
    <property type="match status" value="1"/>
</dbReference>
<dbReference type="GO" id="GO:0007165">
    <property type="term" value="P:signal transduction"/>
    <property type="evidence" value="ECO:0007669"/>
    <property type="project" value="UniProtKB-KW"/>
</dbReference>
<feature type="transmembrane region" description="Helical" evidence="9">
    <location>
        <begin position="12"/>
        <end position="32"/>
    </location>
</feature>
<accession>A0A975DIJ9</accession>
<dbReference type="Pfam" id="PF00015">
    <property type="entry name" value="MCPsignal"/>
    <property type="match status" value="1"/>
</dbReference>
<dbReference type="AlphaFoldDB" id="A0A975DIJ9"/>
<feature type="domain" description="HAMP" evidence="11">
    <location>
        <begin position="213"/>
        <end position="267"/>
    </location>
</feature>
<gene>
    <name evidence="12" type="ORF">J5O05_05895</name>
</gene>
<evidence type="ECO:0000256" key="1">
    <source>
        <dbReference type="ARBA" id="ARBA00004651"/>
    </source>
</evidence>
<dbReference type="InterPro" id="IPR004010">
    <property type="entry name" value="Double_Cache_2"/>
</dbReference>
<dbReference type="PROSITE" id="PS50111">
    <property type="entry name" value="CHEMOTAXIS_TRANSDUC_2"/>
    <property type="match status" value="1"/>
</dbReference>
<evidence type="ECO:0000259" key="10">
    <source>
        <dbReference type="PROSITE" id="PS50111"/>
    </source>
</evidence>
<dbReference type="PROSITE" id="PS50885">
    <property type="entry name" value="HAMP"/>
    <property type="match status" value="1"/>
</dbReference>
<dbReference type="CDD" id="cd11386">
    <property type="entry name" value="MCP_signal"/>
    <property type="match status" value="1"/>
</dbReference>
<evidence type="ECO:0000256" key="3">
    <source>
        <dbReference type="ARBA" id="ARBA00022692"/>
    </source>
</evidence>
<dbReference type="SUPFAM" id="SSF58104">
    <property type="entry name" value="Methyl-accepting chemotaxis protein (MCP) signaling domain"/>
    <property type="match status" value="1"/>
</dbReference>
<keyword evidence="5 9" id="KW-0472">Membrane</keyword>
<proteinExistence type="inferred from homology"/>
<dbReference type="InterPro" id="IPR003660">
    <property type="entry name" value="HAMP_dom"/>
</dbReference>
<dbReference type="Pfam" id="PF08269">
    <property type="entry name" value="dCache_2"/>
    <property type="match status" value="1"/>
</dbReference>
<dbReference type="Gene3D" id="3.30.450.20">
    <property type="entry name" value="PAS domain"/>
    <property type="match status" value="1"/>
</dbReference>
<comment type="subcellular location">
    <subcellularLocation>
        <location evidence="1">Cell membrane</location>
        <topology evidence="1">Multi-pass membrane protein</topology>
    </subcellularLocation>
</comment>
<dbReference type="PANTHER" id="PTHR32089:SF119">
    <property type="entry name" value="METHYL-ACCEPTING CHEMOTAXIS PROTEIN CTPL"/>
    <property type="match status" value="1"/>
</dbReference>
<dbReference type="SMART" id="SM00304">
    <property type="entry name" value="HAMP"/>
    <property type="match status" value="1"/>
</dbReference>
<keyword evidence="13" id="KW-1185">Reference proteome</keyword>
<dbReference type="PANTHER" id="PTHR32089">
    <property type="entry name" value="METHYL-ACCEPTING CHEMOTAXIS PROTEIN MCPB"/>
    <property type="match status" value="1"/>
</dbReference>
<dbReference type="KEGG" id="pxi:J5O05_05895"/>
<evidence type="ECO:0000256" key="9">
    <source>
        <dbReference type="SAM" id="Phobius"/>
    </source>
</evidence>
<keyword evidence="4 9" id="KW-1133">Transmembrane helix</keyword>
<organism evidence="12 13">
    <name type="scientific">Pseudoalteromonas xiamenensis</name>
    <dbReference type="NCBI Taxonomy" id="882626"/>
    <lineage>
        <taxon>Bacteria</taxon>
        <taxon>Pseudomonadati</taxon>
        <taxon>Pseudomonadota</taxon>
        <taxon>Gammaproteobacteria</taxon>
        <taxon>Alteromonadales</taxon>
        <taxon>Pseudoalteromonadaceae</taxon>
        <taxon>Pseudoalteromonas</taxon>
    </lineage>
</organism>
<name>A0A975DIJ9_9GAMM</name>
<dbReference type="InterPro" id="IPR004090">
    <property type="entry name" value="Chemotax_Me-accpt_rcpt"/>
</dbReference>
<evidence type="ECO:0000256" key="6">
    <source>
        <dbReference type="ARBA" id="ARBA00023224"/>
    </source>
</evidence>
<dbReference type="FunFam" id="1.10.287.950:FF:000001">
    <property type="entry name" value="Methyl-accepting chemotaxis sensory transducer"/>
    <property type="match status" value="1"/>
</dbReference>
<keyword evidence="6 8" id="KW-0807">Transducer</keyword>
<evidence type="ECO:0000313" key="13">
    <source>
        <dbReference type="Proteomes" id="UP000664904"/>
    </source>
</evidence>
<dbReference type="GO" id="GO:0005886">
    <property type="term" value="C:plasma membrane"/>
    <property type="evidence" value="ECO:0007669"/>
    <property type="project" value="UniProtKB-SubCell"/>
</dbReference>
<dbReference type="Pfam" id="PF00672">
    <property type="entry name" value="HAMP"/>
    <property type="match status" value="1"/>
</dbReference>
<evidence type="ECO:0000256" key="4">
    <source>
        <dbReference type="ARBA" id="ARBA00022989"/>
    </source>
</evidence>
<evidence type="ECO:0000256" key="7">
    <source>
        <dbReference type="ARBA" id="ARBA00029447"/>
    </source>
</evidence>
<evidence type="ECO:0000259" key="11">
    <source>
        <dbReference type="PROSITE" id="PS50885"/>
    </source>
</evidence>
<sequence length="545" mass="59873">MDVLNRFSIFQRLALLVIVVLMGLVLLSITSLNQQYQALEKLQYEKTQHVVENAHSLVTHFHNLYVSGKLTEEDAKQAALSAVAELRYEDNNYFWINDFQPKMVMHPMKPALNGQSLANNQDPDGKKLFVEMVNIVTKQGAGFIPYKWPKPGKDKPVDKISYVKGFKPWQWIIGSGIYLDTIDASHAELRNFMLFDVGLIILLLIALSVVIGRSIVTPVNRAVSMMKNIAEGEGDLTQRLELKGSDEIAELATYFNSYTEKMRRSMQSVSHNAIEVERLAIQVDGASHKNLRFIEEQSDSSRQIATAVEEMSHQIREVSDNASAADTVAREAQNNATAGKSVINTTISAINKLSNTIEEVSKVTAELAAQTNSIGSVLDVIRGISEQTNLLALNAAIEAARAGEQGRGFAVVADEVRTLASRTGQSTDEIQVMIEKLQQGARAAVTAVTQSQSISQSTVTQAAQANTVLDEIERLIQVISEMNSHIAQSADEQSTVAQDVNRRISDLSDSTHHSLDTTQALTSASENLKKASHHLTEVVSGFKIS</sequence>
<dbReference type="Gene3D" id="1.10.287.950">
    <property type="entry name" value="Methyl-accepting chemotaxis protein"/>
    <property type="match status" value="1"/>
</dbReference>
<evidence type="ECO:0000313" key="12">
    <source>
        <dbReference type="EMBL" id="QTH72377.1"/>
    </source>
</evidence>
<dbReference type="InterPro" id="IPR004089">
    <property type="entry name" value="MCPsignal_dom"/>
</dbReference>
<dbReference type="Proteomes" id="UP000664904">
    <property type="component" value="Chromosome"/>
</dbReference>
<reference evidence="12" key="1">
    <citation type="submission" date="2021-03" db="EMBL/GenBank/DDBJ databases">
        <title>Complete Genome of Pseudoalteromonas xiamenensis STKMTI.2, a new potential marine bacterium producing anti-Vibrio compounds.</title>
        <authorList>
            <person name="Handayani D.P."/>
            <person name="Isnansetyo A."/>
            <person name="Istiqomah I."/>
            <person name="Jumina J."/>
        </authorList>
    </citation>
    <scope>NUCLEOTIDE SEQUENCE</scope>
    <source>
        <strain evidence="12">STKMTI.2</strain>
    </source>
</reference>
<dbReference type="RefSeq" id="WP_208844002.1">
    <property type="nucleotide sequence ID" value="NZ_CP072133.1"/>
</dbReference>
<evidence type="ECO:0000256" key="5">
    <source>
        <dbReference type="ARBA" id="ARBA00023136"/>
    </source>
</evidence>
<comment type="similarity">
    <text evidence="7">Belongs to the methyl-accepting chemotaxis (MCP) protein family.</text>
</comment>
<keyword evidence="3 9" id="KW-0812">Transmembrane</keyword>
<keyword evidence="2" id="KW-1003">Cell membrane</keyword>
<feature type="transmembrane region" description="Helical" evidence="9">
    <location>
        <begin position="192"/>
        <end position="216"/>
    </location>
</feature>
<evidence type="ECO:0000256" key="2">
    <source>
        <dbReference type="ARBA" id="ARBA00022475"/>
    </source>
</evidence>
<dbReference type="SMART" id="SM01049">
    <property type="entry name" value="Cache_2"/>
    <property type="match status" value="1"/>
</dbReference>
<dbReference type="GO" id="GO:0006935">
    <property type="term" value="P:chemotaxis"/>
    <property type="evidence" value="ECO:0007669"/>
    <property type="project" value="InterPro"/>
</dbReference>
<dbReference type="InterPro" id="IPR033480">
    <property type="entry name" value="sCache_2"/>
</dbReference>
<feature type="domain" description="Methyl-accepting transducer" evidence="10">
    <location>
        <begin position="272"/>
        <end position="508"/>
    </location>
</feature>
<dbReference type="SMART" id="SM00283">
    <property type="entry name" value="MA"/>
    <property type="match status" value="1"/>
</dbReference>
<evidence type="ECO:0000256" key="8">
    <source>
        <dbReference type="PROSITE-ProRule" id="PRU00284"/>
    </source>
</evidence>
<dbReference type="GO" id="GO:0004888">
    <property type="term" value="F:transmembrane signaling receptor activity"/>
    <property type="evidence" value="ECO:0007669"/>
    <property type="project" value="InterPro"/>
</dbReference>
<dbReference type="EMBL" id="CP072133">
    <property type="protein sequence ID" value="QTH72377.1"/>
    <property type="molecule type" value="Genomic_DNA"/>
</dbReference>
<protein>
    <submittedName>
        <fullName evidence="12">Methyl-accepting chemotaxis protein</fullName>
    </submittedName>
</protein>